<dbReference type="InterPro" id="IPR036900">
    <property type="entry name" value="A-D-PHexomutase_C_sf"/>
</dbReference>
<dbReference type="PRINTS" id="PR00509">
    <property type="entry name" value="PGMPMM"/>
</dbReference>
<keyword evidence="12" id="KW-0106">Calcium</keyword>
<feature type="compositionally biased region" description="Acidic residues" evidence="22">
    <location>
        <begin position="636"/>
        <end position="649"/>
    </location>
</feature>
<evidence type="ECO:0000256" key="3">
    <source>
        <dbReference type="ARBA" id="ARBA00001941"/>
    </source>
</evidence>
<evidence type="ECO:0000256" key="10">
    <source>
        <dbReference type="ARBA" id="ARBA00022679"/>
    </source>
</evidence>
<dbReference type="CDD" id="cd03089">
    <property type="entry name" value="PMM_PGM"/>
    <property type="match status" value="1"/>
</dbReference>
<dbReference type="EMBL" id="DVMZ01000142">
    <property type="protein sequence ID" value="HIU59513.1"/>
    <property type="molecule type" value="Genomic_DNA"/>
</dbReference>
<keyword evidence="11 20" id="KW-0479">Metal-binding</keyword>
<dbReference type="Gene3D" id="3.40.50.920">
    <property type="match status" value="1"/>
</dbReference>
<evidence type="ECO:0000313" key="25">
    <source>
        <dbReference type="Proteomes" id="UP000824081"/>
    </source>
</evidence>
<dbReference type="SUPFAM" id="SSF52518">
    <property type="entry name" value="Thiamin diphosphate-binding fold (THDP-binding)"/>
    <property type="match status" value="2"/>
</dbReference>
<evidence type="ECO:0000256" key="4">
    <source>
        <dbReference type="ARBA" id="ARBA00002931"/>
    </source>
</evidence>
<feature type="binding site" evidence="18">
    <location>
        <position position="1134"/>
    </location>
    <ligand>
        <name>substrate</name>
    </ligand>
</feature>
<feature type="binding site" evidence="18">
    <location>
        <position position="920"/>
    </location>
    <ligand>
        <name>substrate</name>
    </ligand>
</feature>
<reference evidence="24" key="1">
    <citation type="submission" date="2020-10" db="EMBL/GenBank/DDBJ databases">
        <authorList>
            <person name="Gilroy R."/>
        </authorList>
    </citation>
    <scope>NUCLEOTIDE SEQUENCE</scope>
    <source>
        <strain evidence="24">11687</strain>
    </source>
</reference>
<feature type="compositionally biased region" description="Low complexity" evidence="22">
    <location>
        <begin position="624"/>
        <end position="635"/>
    </location>
</feature>
<feature type="binding site" evidence="18">
    <location>
        <position position="1130"/>
    </location>
    <ligand>
        <name>substrate</name>
    </ligand>
</feature>
<evidence type="ECO:0000256" key="2">
    <source>
        <dbReference type="ARBA" id="ARBA00001936"/>
    </source>
</evidence>
<dbReference type="InterPro" id="IPR055152">
    <property type="entry name" value="Transketolase-like_C_2"/>
</dbReference>
<keyword evidence="14 19" id="KW-0786">Thiamine pyrophosphate</keyword>
<dbReference type="GO" id="GO:0046872">
    <property type="term" value="F:metal ion binding"/>
    <property type="evidence" value="ECO:0007669"/>
    <property type="project" value="UniProtKB-KW"/>
</dbReference>
<feature type="binding site" evidence="18">
    <location>
        <position position="1040"/>
    </location>
    <ligand>
        <name>substrate</name>
    </ligand>
</feature>
<dbReference type="PROSITE" id="PS00801">
    <property type="entry name" value="TRANSKETOLASE_1"/>
    <property type="match status" value="1"/>
</dbReference>
<dbReference type="InterPro" id="IPR029061">
    <property type="entry name" value="THDP-binding"/>
</dbReference>
<dbReference type="InterPro" id="IPR005841">
    <property type="entry name" value="Alpha-D-phosphohexomutase_SF"/>
</dbReference>
<evidence type="ECO:0000256" key="15">
    <source>
        <dbReference type="ARBA" id="ARBA00049473"/>
    </source>
</evidence>
<comment type="similarity">
    <text evidence="5">Belongs to the transketolase family.</text>
</comment>
<dbReference type="InterPro" id="IPR016055">
    <property type="entry name" value="A-D-PHexomutase_a/b/a-I/II/III"/>
</dbReference>
<feature type="binding site" evidence="19">
    <location>
        <position position="842"/>
    </location>
    <ligand>
        <name>thiamine diphosphate</name>
        <dbReference type="ChEBI" id="CHEBI:58937"/>
    </ligand>
</feature>
<dbReference type="InterPro" id="IPR005478">
    <property type="entry name" value="Transketolase_bac-like"/>
</dbReference>
<evidence type="ECO:0000256" key="16">
    <source>
        <dbReference type="NCBIfam" id="TIGR00232"/>
    </source>
</evidence>
<feature type="binding site" evidence="19">
    <location>
        <position position="1098"/>
    </location>
    <ligand>
        <name>thiamine diphosphate</name>
        <dbReference type="ChEBI" id="CHEBI:58937"/>
    </ligand>
</feature>
<evidence type="ECO:0000256" key="7">
    <source>
        <dbReference type="ARBA" id="ARBA00011738"/>
    </source>
</evidence>
<dbReference type="SUPFAM" id="SSF53738">
    <property type="entry name" value="Phosphoglucomutase, first 3 domains"/>
    <property type="match status" value="3"/>
</dbReference>
<dbReference type="PANTHER" id="PTHR43522:SF10">
    <property type="entry name" value="TRANSKETOLASE"/>
    <property type="match status" value="1"/>
</dbReference>
<feature type="binding site" evidence="20">
    <location>
        <position position="812"/>
    </location>
    <ligand>
        <name>Mg(2+)</name>
        <dbReference type="ChEBI" id="CHEBI:18420"/>
    </ligand>
</feature>
<dbReference type="CDD" id="cd07033">
    <property type="entry name" value="TPP_PYR_DXS_TK_like"/>
    <property type="match status" value="1"/>
</dbReference>
<feature type="binding site" evidence="18">
    <location>
        <position position="1180"/>
    </location>
    <ligand>
        <name>substrate</name>
    </ligand>
</feature>
<dbReference type="Gene3D" id="3.40.50.970">
    <property type="match status" value="2"/>
</dbReference>
<evidence type="ECO:0000256" key="9">
    <source>
        <dbReference type="ARBA" id="ARBA00022553"/>
    </source>
</evidence>
<dbReference type="SMART" id="SM00861">
    <property type="entry name" value="Transket_pyr"/>
    <property type="match status" value="1"/>
</dbReference>
<feature type="binding site" evidence="18">
    <location>
        <position position="1122"/>
    </location>
    <ligand>
        <name>substrate</name>
    </ligand>
</feature>
<dbReference type="GO" id="GO:0006098">
    <property type="term" value="P:pentose-phosphate shunt"/>
    <property type="evidence" value="ECO:0007669"/>
    <property type="project" value="TreeGrafter"/>
</dbReference>
<evidence type="ECO:0000256" key="6">
    <source>
        <dbReference type="ARBA" id="ARBA00010231"/>
    </source>
</evidence>
<dbReference type="InterPro" id="IPR005846">
    <property type="entry name" value="A-D-PHexomutase_a/b/a-III"/>
</dbReference>
<sequence length="1324" mass="143091">MADLQEYLRLRNGTDVRGIASEGVAGEEVDLTAERAENIAAAFCLWLKARAGKTENDSVRIAVGHDSRISAPVLSESVLSGIEKTGGTAVFTGLSSTPSMFMLLKDESFACDGSVMITASHLPFNRNGLKFFTPDGGLSAEDIREILTAAAEGNFPAVPAGSRETRPYLDVYAAGLVQKVRAATGEERPLEGKRILVDAGNGAGGFYAEKVLLPLGADTAGSQFLEPDGRFPNHIPNPENETAMRSVCEAVKNSGADFGIIFDTDVDRAGAVDENGEEINRNRLIALISAILLAEKPGTIVTDSVTSDGLAQFIEAHGGKHCRFRRGYKNVIDEAVRRNAAGEYTPLAIETSGYAALKENYFLDDGAYLVTRLLIALAGESKNGRKLTDLIRDLPEPAEAEEARLHFEKGCDFKALGNRVIEELTGYARSLPFVSPAPENYEGIRLNFDKAHGDGWVLVRMSLHEPILPVNLESNSEGGTKKIAAILYDFLKKYPFLDLSPLQMLLAAAPANPGCDEAEIKNNTEEPLMNENEETRTLAMTDTDVSGTTEPAETTDAAEETTETFAENPLSPEPSDCGTPEEVAEVTEEAEETAEEVAETAEEVAETTEEVAETTEEVAEAEETVAAAEEATGEAPAEETEEAAEEDNETNQPGDMTMDVQQTTINALRVLSADAIEKAKSGHPGLPLGSAPIAYTLYQNFLKFNPRDLKWNDRDRFVLSAGHGSALYYSLLYLYGFDTTKEDLMNFRQLGSRTPGHPEYGVTPGVETTTGPLGQGIANAVGMAAAEAHLAAKFNRPGFPVVDHYTYVLCGDGCLEEGISYEACSFAGTHALGKLILLYDDNDITIEGDTDVTFRENIGARFAAQNWQVLHVDLITRPDDVEALSAAIEKAKARTDKPSIIICHTRIGYGSPLEGSEKSHGAPLGAENLQKTKEKLGWPCTEAFDCPEEVFAHCKIAANAGAEKEMLWKKMFAEYEYTYPELAEAYKAQMENVKPDFSTMTDLFEFEKPMATRQTSSVVLNKIAEKMPQLMGGSADLAPSNLSAMKDTETNAYGCFAPGSYEGRNMHFGIREHAMAAIANGMQLHGGIQAYCATFFVFTDYCKPAIRLAALMQIPVTYILTHDSIGVGEDGPTHQPVEQFIALRTIPGLKVYRPADGKETAAAWISAMTGNQPTALVLTRQALPQYETSGSEALKGGYVLEDCEGTPDVLLIGTGSEVQLCVEAKAKLAEEGIKARVVSMPCIEEFEKQTDEYKNSVLPAEVAARVCVEAGSPYSWYKYAGKDGEIVAMYSFGASAPAGQLFEKFGFTADNVADKAKSSMAKAR</sequence>
<comment type="subunit">
    <text evidence="7">Homodimer.</text>
</comment>
<feature type="binding site" evidence="20">
    <location>
        <position position="844"/>
    </location>
    <ligand>
        <name>Mg(2+)</name>
        <dbReference type="ChEBI" id="CHEBI:18420"/>
    </ligand>
</feature>
<dbReference type="GO" id="GO:0005975">
    <property type="term" value="P:carbohydrate metabolic process"/>
    <property type="evidence" value="ECO:0007669"/>
    <property type="project" value="InterPro"/>
</dbReference>
<dbReference type="Pfam" id="PF02879">
    <property type="entry name" value="PGM_PMM_II"/>
    <property type="match status" value="1"/>
</dbReference>
<evidence type="ECO:0000256" key="19">
    <source>
        <dbReference type="PIRSR" id="PIRSR605478-3"/>
    </source>
</evidence>
<evidence type="ECO:0000256" key="18">
    <source>
        <dbReference type="PIRSR" id="PIRSR605478-2"/>
    </source>
</evidence>
<dbReference type="PANTHER" id="PTHR43522">
    <property type="entry name" value="TRANSKETOLASE"/>
    <property type="match status" value="1"/>
</dbReference>
<comment type="catalytic activity">
    <reaction evidence="15">
        <text>D-sedoheptulose 7-phosphate + D-glyceraldehyde 3-phosphate = aldehydo-D-ribose 5-phosphate + D-xylulose 5-phosphate</text>
        <dbReference type="Rhea" id="RHEA:10508"/>
        <dbReference type="ChEBI" id="CHEBI:57483"/>
        <dbReference type="ChEBI" id="CHEBI:57737"/>
        <dbReference type="ChEBI" id="CHEBI:58273"/>
        <dbReference type="ChEBI" id="CHEBI:59776"/>
        <dbReference type="EC" id="2.2.1.1"/>
    </reaction>
</comment>
<dbReference type="FunFam" id="3.40.50.920:FF:000003">
    <property type="entry name" value="Transketolase"/>
    <property type="match status" value="1"/>
</dbReference>
<evidence type="ECO:0000256" key="12">
    <source>
        <dbReference type="ARBA" id="ARBA00022837"/>
    </source>
</evidence>
<dbReference type="EC" id="2.2.1.1" evidence="8 16"/>
<dbReference type="GO" id="GO:0005829">
    <property type="term" value="C:cytosol"/>
    <property type="evidence" value="ECO:0007669"/>
    <property type="project" value="TreeGrafter"/>
</dbReference>
<feature type="site" description="Important for catalytic activity" evidence="21">
    <location>
        <position position="920"/>
    </location>
</feature>
<gene>
    <name evidence="24" type="primary">tkt</name>
    <name evidence="24" type="ORF">IAC57_05350</name>
</gene>
<dbReference type="InterPro" id="IPR009014">
    <property type="entry name" value="Transketo_C/PFOR_II"/>
</dbReference>
<feature type="active site" description="Proton donor" evidence="17">
    <location>
        <position position="1072"/>
    </location>
</feature>
<protein>
    <recommendedName>
        <fullName evidence="8 16">Transketolase</fullName>
        <ecNumber evidence="8 16">2.2.1.1</ecNumber>
    </recommendedName>
</protein>
<evidence type="ECO:0000256" key="21">
    <source>
        <dbReference type="PIRSR" id="PIRSR605478-5"/>
    </source>
</evidence>
<comment type="cofactor">
    <cofactor evidence="19">
        <name>thiamine diphosphate</name>
        <dbReference type="ChEBI" id="CHEBI:58937"/>
    </cofactor>
    <text evidence="19">Binds 1 thiamine pyrophosphate per subunit. During the reaction, the substrate forms a covalent intermediate with the cofactor.</text>
</comment>
<keyword evidence="10 24" id="KW-0808">Transferase</keyword>
<feature type="binding site" evidence="19">
    <location>
        <position position="723"/>
    </location>
    <ligand>
        <name>thiamine diphosphate</name>
        <dbReference type="ChEBI" id="CHEBI:58937"/>
    </ligand>
</feature>
<comment type="caution">
    <text evidence="24">The sequence shown here is derived from an EMBL/GenBank/DDBJ whole genome shotgun (WGS) entry which is preliminary data.</text>
</comment>
<evidence type="ECO:0000256" key="20">
    <source>
        <dbReference type="PIRSR" id="PIRSR605478-4"/>
    </source>
</evidence>
<feature type="binding site" evidence="19">
    <location>
        <position position="813"/>
    </location>
    <ligand>
        <name>thiamine diphosphate</name>
        <dbReference type="ChEBI" id="CHEBI:58937"/>
    </ligand>
</feature>
<dbReference type="GO" id="GO:0004802">
    <property type="term" value="F:transketolase activity"/>
    <property type="evidence" value="ECO:0007669"/>
    <property type="project" value="UniProtKB-UniRule"/>
</dbReference>
<comment type="cofactor">
    <cofactor evidence="2">
        <name>Mn(2+)</name>
        <dbReference type="ChEBI" id="CHEBI:29035"/>
    </cofactor>
</comment>
<comment type="similarity">
    <text evidence="6">Belongs to the phosphohexose mutase family.</text>
</comment>
<dbReference type="Pfam" id="PF00456">
    <property type="entry name" value="Transketolase_N"/>
    <property type="match status" value="1"/>
</dbReference>
<feature type="binding site" evidence="20">
    <location>
        <position position="842"/>
    </location>
    <ligand>
        <name>Mg(2+)</name>
        <dbReference type="ChEBI" id="CHEBI:18420"/>
    </ligand>
</feature>
<evidence type="ECO:0000256" key="13">
    <source>
        <dbReference type="ARBA" id="ARBA00022842"/>
    </source>
</evidence>
<dbReference type="Proteomes" id="UP000824081">
    <property type="component" value="Unassembled WGS sequence"/>
</dbReference>
<dbReference type="InterPro" id="IPR005474">
    <property type="entry name" value="Transketolase_N"/>
</dbReference>
<dbReference type="Pfam" id="PF02878">
    <property type="entry name" value="PGM_PMM_I"/>
    <property type="match status" value="1"/>
</dbReference>
<dbReference type="Pfam" id="PF02880">
    <property type="entry name" value="PGM_PMM_III"/>
    <property type="match status" value="1"/>
</dbReference>
<feature type="region of interest" description="Disordered" evidence="22">
    <location>
        <begin position="542"/>
        <end position="656"/>
    </location>
</feature>
<accession>A0A9D1SH74</accession>
<dbReference type="Pfam" id="PF22613">
    <property type="entry name" value="Transketolase_C_1"/>
    <property type="match status" value="1"/>
</dbReference>
<evidence type="ECO:0000259" key="23">
    <source>
        <dbReference type="SMART" id="SM00861"/>
    </source>
</evidence>
<evidence type="ECO:0000256" key="11">
    <source>
        <dbReference type="ARBA" id="ARBA00022723"/>
    </source>
</evidence>
<evidence type="ECO:0000256" key="17">
    <source>
        <dbReference type="PIRSR" id="PIRSR605478-1"/>
    </source>
</evidence>
<comment type="cofactor">
    <cofactor evidence="1">
        <name>Ca(2+)</name>
        <dbReference type="ChEBI" id="CHEBI:29108"/>
    </cofactor>
</comment>
<dbReference type="NCBIfam" id="TIGR00232">
    <property type="entry name" value="tktlase_bact"/>
    <property type="match status" value="1"/>
</dbReference>
<dbReference type="FunFam" id="3.40.50.970:FF:000004">
    <property type="entry name" value="Transketolase"/>
    <property type="match status" value="1"/>
</dbReference>
<dbReference type="Gene3D" id="3.40.120.10">
    <property type="entry name" value="Alpha-D-Glucose-1,6-Bisphosphate, subunit A, domain 3"/>
    <property type="match status" value="3"/>
</dbReference>
<organism evidence="24 25">
    <name type="scientific">Candidatus Scatosoma pullistercoris</name>
    <dbReference type="NCBI Taxonomy" id="2840934"/>
    <lineage>
        <taxon>Bacteria</taxon>
        <taxon>Bacillati</taxon>
        <taxon>Bacillota</taxon>
        <taxon>Clostridia</taxon>
        <taxon>Candidatus Scatosoma</taxon>
    </lineage>
</organism>
<comment type="cofactor">
    <cofactor evidence="3">
        <name>Co(2+)</name>
        <dbReference type="ChEBI" id="CHEBI:48828"/>
    </cofactor>
</comment>
<evidence type="ECO:0000313" key="24">
    <source>
        <dbReference type="EMBL" id="HIU59513.1"/>
    </source>
</evidence>
<name>A0A9D1SH74_9FIRM</name>
<dbReference type="Gene3D" id="3.30.310.50">
    <property type="entry name" value="Alpha-D-phosphohexomutase, C-terminal domain"/>
    <property type="match status" value="1"/>
</dbReference>
<feature type="binding site" evidence="18">
    <location>
        <position position="1013"/>
    </location>
    <ligand>
        <name>substrate</name>
    </ligand>
</feature>
<proteinExistence type="inferred from homology"/>
<feature type="site" description="Important for catalytic activity" evidence="21">
    <location>
        <position position="683"/>
    </location>
</feature>
<comment type="cofactor">
    <cofactor evidence="20">
        <name>Mg(2+)</name>
        <dbReference type="ChEBI" id="CHEBI:18420"/>
    </cofactor>
    <text evidence="20">Binds 1 Mg(2+) ion per subunit. Can also utilize other divalent metal cations, such as Ca(2+), Mn(2+) and Co(2+).</text>
</comment>
<dbReference type="GO" id="GO:0016868">
    <property type="term" value="F:intramolecular phosphotransferase activity"/>
    <property type="evidence" value="ECO:0007669"/>
    <property type="project" value="InterPro"/>
</dbReference>
<evidence type="ECO:0000256" key="14">
    <source>
        <dbReference type="ARBA" id="ARBA00023052"/>
    </source>
</evidence>
<evidence type="ECO:0000256" key="1">
    <source>
        <dbReference type="ARBA" id="ARBA00001913"/>
    </source>
</evidence>
<feature type="binding site" evidence="18">
    <location>
        <position position="683"/>
    </location>
    <ligand>
        <name>substrate</name>
    </ligand>
</feature>
<keyword evidence="9" id="KW-0597">Phosphoprotein</keyword>
<evidence type="ECO:0000256" key="5">
    <source>
        <dbReference type="ARBA" id="ARBA00007131"/>
    </source>
</evidence>
<dbReference type="FunFam" id="3.40.120.10:FF:000010">
    <property type="entry name" value="phosphomannomutase/phosphoglucomutase isoform X1"/>
    <property type="match status" value="1"/>
</dbReference>
<dbReference type="Pfam" id="PF02779">
    <property type="entry name" value="Transket_pyr"/>
    <property type="match status" value="1"/>
</dbReference>
<dbReference type="InterPro" id="IPR005845">
    <property type="entry name" value="A-D-PHexomutase_a/b/a-II"/>
</dbReference>
<feature type="domain" description="Transketolase-like pyrimidine-binding" evidence="23">
    <location>
        <begin position="1010"/>
        <end position="1185"/>
    </location>
</feature>
<dbReference type="SUPFAM" id="SSF55957">
    <property type="entry name" value="Phosphoglucomutase, C-terminal domain"/>
    <property type="match status" value="1"/>
</dbReference>
<comment type="function">
    <text evidence="4">Catalyzes the transfer of a two-carbon ketol group from a ketose donor to an aldose acceptor, via a covalent intermediate with the cofactor thiamine pyrophosphate.</text>
</comment>
<keyword evidence="13 20" id="KW-0460">Magnesium</keyword>
<evidence type="ECO:0000256" key="8">
    <source>
        <dbReference type="ARBA" id="ARBA00013152"/>
    </source>
</evidence>
<dbReference type="InterPro" id="IPR033247">
    <property type="entry name" value="Transketolase_fam"/>
</dbReference>
<evidence type="ECO:0000256" key="22">
    <source>
        <dbReference type="SAM" id="MobiDB-lite"/>
    </source>
</evidence>
<feature type="compositionally biased region" description="Acidic residues" evidence="22">
    <location>
        <begin position="582"/>
        <end position="623"/>
    </location>
</feature>
<dbReference type="InterPro" id="IPR005475">
    <property type="entry name" value="Transketolase-like_Pyr-bd"/>
</dbReference>
<feature type="binding site" evidence="19">
    <location>
        <begin position="771"/>
        <end position="773"/>
    </location>
    <ligand>
        <name>thiamine diphosphate</name>
        <dbReference type="ChEBI" id="CHEBI:58937"/>
    </ligand>
</feature>
<feature type="binding site" evidence="19">
    <location>
        <position position="920"/>
    </location>
    <ligand>
        <name>thiamine diphosphate</name>
        <dbReference type="ChEBI" id="CHEBI:58937"/>
    </ligand>
</feature>
<dbReference type="InterPro" id="IPR005844">
    <property type="entry name" value="A-D-PHexomutase_a/b/a-I"/>
</dbReference>
<dbReference type="CDD" id="cd02012">
    <property type="entry name" value="TPP_TK"/>
    <property type="match status" value="1"/>
</dbReference>
<dbReference type="FunFam" id="3.40.50.970:FF:000045">
    <property type="entry name" value="Transketolase"/>
    <property type="match status" value="1"/>
</dbReference>
<reference evidence="24" key="2">
    <citation type="journal article" date="2021" name="PeerJ">
        <title>Extensive microbial diversity within the chicken gut microbiome revealed by metagenomics and culture.</title>
        <authorList>
            <person name="Gilroy R."/>
            <person name="Ravi A."/>
            <person name="Getino M."/>
            <person name="Pursley I."/>
            <person name="Horton D.L."/>
            <person name="Alikhan N.F."/>
            <person name="Baker D."/>
            <person name="Gharbi K."/>
            <person name="Hall N."/>
            <person name="Watson M."/>
            <person name="Adriaenssens E.M."/>
            <person name="Foster-Nyarko E."/>
            <person name="Jarju S."/>
            <person name="Secka A."/>
            <person name="Antonio M."/>
            <person name="Oren A."/>
            <person name="Chaudhuri R.R."/>
            <person name="La Ragione R."/>
            <person name="Hildebrand F."/>
            <person name="Pallen M.J."/>
        </authorList>
    </citation>
    <scope>NUCLEOTIDE SEQUENCE</scope>
    <source>
        <strain evidence="24">11687</strain>
    </source>
</reference>
<dbReference type="InterPro" id="IPR049557">
    <property type="entry name" value="Transketolase_CS"/>
</dbReference>
<dbReference type="SUPFAM" id="SSF52922">
    <property type="entry name" value="TK C-terminal domain-like"/>
    <property type="match status" value="1"/>
</dbReference>